<dbReference type="GeneID" id="20201898"/>
<gene>
    <name evidence="2" type="primary">20201898</name>
    <name evidence="1" type="ORF">HELRODRAFT_167334</name>
</gene>
<dbReference type="KEGG" id="hro:HELRODRAFT_167334"/>
<keyword evidence="3" id="KW-1185">Reference proteome</keyword>
<dbReference type="InParanoid" id="T1EZ98"/>
<dbReference type="CTD" id="20201898"/>
<reference evidence="3" key="1">
    <citation type="submission" date="2012-12" db="EMBL/GenBank/DDBJ databases">
        <authorList>
            <person name="Hellsten U."/>
            <person name="Grimwood J."/>
            <person name="Chapman J.A."/>
            <person name="Shapiro H."/>
            <person name="Aerts A."/>
            <person name="Otillar R.P."/>
            <person name="Terry A.Y."/>
            <person name="Boore J.L."/>
            <person name="Simakov O."/>
            <person name="Marletaz F."/>
            <person name="Cho S.-J."/>
            <person name="Edsinger-Gonzales E."/>
            <person name="Havlak P."/>
            <person name="Kuo D.-H."/>
            <person name="Larsson T."/>
            <person name="Lv J."/>
            <person name="Arendt D."/>
            <person name="Savage R."/>
            <person name="Osoegawa K."/>
            <person name="de Jong P."/>
            <person name="Lindberg D.R."/>
            <person name="Seaver E.C."/>
            <person name="Weisblat D.A."/>
            <person name="Putnam N.H."/>
            <person name="Grigoriev I.V."/>
            <person name="Rokhsar D.S."/>
        </authorList>
    </citation>
    <scope>NUCLEOTIDE SEQUENCE</scope>
</reference>
<accession>T1EZ98</accession>
<reference evidence="2" key="3">
    <citation type="submission" date="2015-06" db="UniProtKB">
        <authorList>
            <consortium name="EnsemblMetazoa"/>
        </authorList>
    </citation>
    <scope>IDENTIFICATION</scope>
</reference>
<dbReference type="EnsemblMetazoa" id="HelroT167334">
    <property type="protein sequence ID" value="HelroP167334"/>
    <property type="gene ID" value="HelroG167334"/>
</dbReference>
<sequence>MGNTHDSEIARIEADHIENRWKTTEDYMWGYTGDRGEMVMKMRGMMWGEIVMKMRVMMWGEIVMKMRVMMWGEIVMKMRVMILDIDANLLNLHTALFHTSATQCYVTTLHCYILTYNSI</sequence>
<organism evidence="2 3">
    <name type="scientific">Helobdella robusta</name>
    <name type="common">Californian leech</name>
    <dbReference type="NCBI Taxonomy" id="6412"/>
    <lineage>
        <taxon>Eukaryota</taxon>
        <taxon>Metazoa</taxon>
        <taxon>Spiralia</taxon>
        <taxon>Lophotrochozoa</taxon>
        <taxon>Annelida</taxon>
        <taxon>Clitellata</taxon>
        <taxon>Hirudinea</taxon>
        <taxon>Rhynchobdellida</taxon>
        <taxon>Glossiphoniidae</taxon>
        <taxon>Helobdella</taxon>
    </lineage>
</organism>
<evidence type="ECO:0000313" key="2">
    <source>
        <dbReference type="EnsemblMetazoa" id="HelroP167334"/>
    </source>
</evidence>
<name>T1EZ98_HELRO</name>
<dbReference type="Proteomes" id="UP000015101">
    <property type="component" value="Unassembled WGS sequence"/>
</dbReference>
<dbReference type="AlphaFoldDB" id="T1EZ98"/>
<dbReference type="EMBL" id="KB095858">
    <property type="protein sequence ID" value="ESO10833.1"/>
    <property type="molecule type" value="Genomic_DNA"/>
</dbReference>
<reference evidence="1 3" key="2">
    <citation type="journal article" date="2013" name="Nature">
        <title>Insights into bilaterian evolution from three spiralian genomes.</title>
        <authorList>
            <person name="Simakov O."/>
            <person name="Marletaz F."/>
            <person name="Cho S.J."/>
            <person name="Edsinger-Gonzales E."/>
            <person name="Havlak P."/>
            <person name="Hellsten U."/>
            <person name="Kuo D.H."/>
            <person name="Larsson T."/>
            <person name="Lv J."/>
            <person name="Arendt D."/>
            <person name="Savage R."/>
            <person name="Osoegawa K."/>
            <person name="de Jong P."/>
            <person name="Grimwood J."/>
            <person name="Chapman J.A."/>
            <person name="Shapiro H."/>
            <person name="Aerts A."/>
            <person name="Otillar R.P."/>
            <person name="Terry A.Y."/>
            <person name="Boore J.L."/>
            <person name="Grigoriev I.V."/>
            <person name="Lindberg D.R."/>
            <person name="Seaver E.C."/>
            <person name="Weisblat D.A."/>
            <person name="Putnam N.H."/>
            <person name="Rokhsar D.S."/>
        </authorList>
    </citation>
    <scope>NUCLEOTIDE SEQUENCE</scope>
</reference>
<dbReference type="RefSeq" id="XP_009011102.1">
    <property type="nucleotide sequence ID" value="XM_009012854.1"/>
</dbReference>
<dbReference type="HOGENOM" id="CLU_2063975_0_0_1"/>
<dbReference type="OrthoDB" id="6160370at2759"/>
<protein>
    <submittedName>
        <fullName evidence="1 2">Uncharacterized protein</fullName>
    </submittedName>
</protein>
<proteinExistence type="predicted"/>
<dbReference type="EMBL" id="AMQM01002758">
    <property type="status" value="NOT_ANNOTATED_CDS"/>
    <property type="molecule type" value="Genomic_DNA"/>
</dbReference>
<evidence type="ECO:0000313" key="3">
    <source>
        <dbReference type="Proteomes" id="UP000015101"/>
    </source>
</evidence>
<evidence type="ECO:0000313" key="1">
    <source>
        <dbReference type="EMBL" id="ESO10833.1"/>
    </source>
</evidence>